<accession>A0A4P6ZV79</accession>
<keyword evidence="4" id="KW-1185">Reference proteome</keyword>
<feature type="chain" id="PRO_5039538830" evidence="2">
    <location>
        <begin position="20"/>
        <end position="162"/>
    </location>
</feature>
<keyword evidence="2" id="KW-0732">Signal</keyword>
<dbReference type="EMBL" id="CP038015">
    <property type="protein sequence ID" value="QBP40312.1"/>
    <property type="molecule type" value="Genomic_DNA"/>
</dbReference>
<dbReference type="OrthoDB" id="1707228at2"/>
<reference evidence="3 4" key="1">
    <citation type="submission" date="2019-03" db="EMBL/GenBank/DDBJ databases">
        <title>Complete genome sequence of Paenisporosarcina antarctica CGMCC 1.6503T.</title>
        <authorList>
            <person name="Rong J.-C."/>
            <person name="Chi N.-Y."/>
            <person name="Zhang Q.-F."/>
        </authorList>
    </citation>
    <scope>NUCLEOTIDE SEQUENCE [LARGE SCALE GENOMIC DNA]</scope>
    <source>
        <strain evidence="3 4">CGMCC 1.6503</strain>
    </source>
</reference>
<dbReference type="GO" id="GO:0030435">
    <property type="term" value="P:sporulation resulting in formation of a cellular spore"/>
    <property type="evidence" value="ECO:0007669"/>
    <property type="project" value="InterPro"/>
</dbReference>
<dbReference type="AlphaFoldDB" id="A0A4P6ZV79"/>
<feature type="region of interest" description="Disordered" evidence="1">
    <location>
        <begin position="23"/>
        <end position="49"/>
    </location>
</feature>
<sequence>MKKLWMVATIFLISITLMGCGTREATNDTVNDNTGNDTTNENVETESNMGGEESLLELADEAADKVVELDEVDSATVIITNNNAYVGAVLENETEDMDQIQEKIKEQVEATNANVNNVYVSVNPDFVERMTDYGNKIDEGKPVAGLFEEFNETVQRIFPEAS</sequence>
<dbReference type="Gene3D" id="3.40.50.1000">
    <property type="entry name" value="HAD superfamily/HAD-like"/>
    <property type="match status" value="1"/>
</dbReference>
<dbReference type="NCBIfam" id="TIGR02898">
    <property type="entry name" value="spore_YhcN_YlaJ"/>
    <property type="match status" value="1"/>
</dbReference>
<evidence type="ECO:0000256" key="2">
    <source>
        <dbReference type="SAM" id="SignalP"/>
    </source>
</evidence>
<keyword evidence="3" id="KW-0449">Lipoprotein</keyword>
<dbReference type="RefSeq" id="WP_134209047.1">
    <property type="nucleotide sequence ID" value="NZ_CP038015.1"/>
</dbReference>
<name>A0A4P6ZV79_9BACL</name>
<dbReference type="PROSITE" id="PS51257">
    <property type="entry name" value="PROKAR_LIPOPROTEIN"/>
    <property type="match status" value="1"/>
</dbReference>
<dbReference type="KEGG" id="panc:E2636_03720"/>
<feature type="signal peptide" evidence="2">
    <location>
        <begin position="1"/>
        <end position="19"/>
    </location>
</feature>
<dbReference type="Proteomes" id="UP000294292">
    <property type="component" value="Chromosome"/>
</dbReference>
<feature type="compositionally biased region" description="Low complexity" evidence="1">
    <location>
        <begin position="27"/>
        <end position="49"/>
    </location>
</feature>
<proteinExistence type="predicted"/>
<evidence type="ECO:0000256" key="1">
    <source>
        <dbReference type="SAM" id="MobiDB-lite"/>
    </source>
</evidence>
<evidence type="ECO:0000313" key="3">
    <source>
        <dbReference type="EMBL" id="QBP40312.1"/>
    </source>
</evidence>
<dbReference type="InterPro" id="IPR023214">
    <property type="entry name" value="HAD_sf"/>
</dbReference>
<organism evidence="3 4">
    <name type="scientific">Paenisporosarcina antarctica</name>
    <dbReference type="NCBI Taxonomy" id="417367"/>
    <lineage>
        <taxon>Bacteria</taxon>
        <taxon>Bacillati</taxon>
        <taxon>Bacillota</taxon>
        <taxon>Bacilli</taxon>
        <taxon>Bacillales</taxon>
        <taxon>Caryophanaceae</taxon>
        <taxon>Paenisporosarcina</taxon>
    </lineage>
</organism>
<dbReference type="InterPro" id="IPR014247">
    <property type="entry name" value="Spore_lipoprot_YhcN/YlaJ"/>
</dbReference>
<dbReference type="Pfam" id="PF09580">
    <property type="entry name" value="Spore_YhcN_YlaJ"/>
    <property type="match status" value="1"/>
</dbReference>
<protein>
    <submittedName>
        <fullName evidence="3">YhcN/YlaJ family sporulation lipoprotein</fullName>
    </submittedName>
</protein>
<gene>
    <name evidence="3" type="ORF">E2636_03720</name>
</gene>
<dbReference type="InterPro" id="IPR019076">
    <property type="entry name" value="Spore_lipoprot_YhcN/YlaJ-like"/>
</dbReference>
<evidence type="ECO:0000313" key="4">
    <source>
        <dbReference type="Proteomes" id="UP000294292"/>
    </source>
</evidence>